<dbReference type="AlphaFoldDB" id="B1YDB4"/>
<dbReference type="STRING" id="444157.Tneu_0840"/>
<dbReference type="KEGG" id="tne:Tneu_0840"/>
<protein>
    <submittedName>
        <fullName evidence="1">Uncharacterized protein</fullName>
    </submittedName>
</protein>
<organism evidence="1 2">
    <name type="scientific">Pyrobaculum neutrophilum (strain DSM 2338 / JCM 9278 / NBRC 100436 / V24Sta)</name>
    <name type="common">Thermoproteus neutrophilus</name>
    <dbReference type="NCBI Taxonomy" id="444157"/>
    <lineage>
        <taxon>Archaea</taxon>
        <taxon>Thermoproteota</taxon>
        <taxon>Thermoprotei</taxon>
        <taxon>Thermoproteales</taxon>
        <taxon>Thermoproteaceae</taxon>
        <taxon>Pyrobaculum</taxon>
    </lineage>
</organism>
<gene>
    <name evidence="1" type="ordered locus">Tneu_0840</name>
</gene>
<evidence type="ECO:0000313" key="2">
    <source>
        <dbReference type="Proteomes" id="UP000001694"/>
    </source>
</evidence>
<dbReference type="OrthoDB" id="27224at2157"/>
<dbReference type="HOGENOM" id="CLU_1811520_0_0_2"/>
<name>B1YDB4_PYRNV</name>
<dbReference type="eggNOG" id="arCOG05688">
    <property type="taxonomic scope" value="Archaea"/>
</dbReference>
<accession>B1YDB4</accession>
<sequence>MKRISLRITHASYGDEELLSDFLVSLGGVYNVYKDGDVLTIEAEDSTPEAEVVRRVLDLGYEVVLPHFVFKAAPNLDEREVARRLLQSGLAVAAEYYPRTGRGVLIAAPNATREDVERLLRGAVGRAEVESEYVYPVRMSFG</sequence>
<dbReference type="Proteomes" id="UP000001694">
    <property type="component" value="Chromosome"/>
</dbReference>
<keyword evidence="2" id="KW-1185">Reference proteome</keyword>
<dbReference type="RefSeq" id="WP_012350197.1">
    <property type="nucleotide sequence ID" value="NC_010525.1"/>
</dbReference>
<dbReference type="GeneID" id="6164392"/>
<reference evidence="1" key="1">
    <citation type="submission" date="2008-03" db="EMBL/GenBank/DDBJ databases">
        <title>Complete sequence of Thermoproteus neutrophilus V24Sta.</title>
        <authorList>
            <consortium name="US DOE Joint Genome Institute"/>
            <person name="Copeland A."/>
            <person name="Lucas S."/>
            <person name="Lapidus A."/>
            <person name="Glavina del Rio T."/>
            <person name="Dalin E."/>
            <person name="Tice H."/>
            <person name="Bruce D."/>
            <person name="Goodwin L."/>
            <person name="Pitluck S."/>
            <person name="Sims D."/>
            <person name="Brettin T."/>
            <person name="Detter J.C."/>
            <person name="Han C."/>
            <person name="Kuske C.R."/>
            <person name="Schmutz J."/>
            <person name="Larimer F."/>
            <person name="Land M."/>
            <person name="Hauser L."/>
            <person name="Kyrpides N."/>
            <person name="Mikhailova N."/>
            <person name="Biddle J.F."/>
            <person name="Zhang Z."/>
            <person name="Fitz-Gibbon S.T."/>
            <person name="Lowe T.M."/>
            <person name="Saltikov C."/>
            <person name="House C.H."/>
            <person name="Richardson P."/>
        </authorList>
    </citation>
    <scope>NUCLEOTIDE SEQUENCE [LARGE SCALE GENOMIC DNA]</scope>
    <source>
        <strain evidence="1">V24Sta</strain>
    </source>
</reference>
<evidence type="ECO:0000313" key="1">
    <source>
        <dbReference type="EMBL" id="ACB39777.1"/>
    </source>
</evidence>
<dbReference type="EMBL" id="CP001014">
    <property type="protein sequence ID" value="ACB39777.1"/>
    <property type="molecule type" value="Genomic_DNA"/>
</dbReference>
<proteinExistence type="predicted"/>